<comment type="caution">
    <text evidence="2">The sequence shown here is derived from an EMBL/GenBank/DDBJ whole genome shotgun (WGS) entry which is preliminary data.</text>
</comment>
<name>S3ZK79_BACSE</name>
<evidence type="ECO:0000313" key="2">
    <source>
        <dbReference type="EMBL" id="EPH21120.1"/>
    </source>
</evidence>
<dbReference type="HOGENOM" id="CLU_3114764_0_0_10"/>
<keyword evidence="1" id="KW-1133">Transmembrane helix</keyword>
<evidence type="ECO:0000313" key="3">
    <source>
        <dbReference type="Proteomes" id="UP000014614"/>
    </source>
</evidence>
<reference evidence="2 3" key="1">
    <citation type="submission" date="2013-05" db="EMBL/GenBank/DDBJ databases">
        <title>The Genome Sequence of Bacteroides stercoris CC31F.</title>
        <authorList>
            <consortium name="The Broad Institute Genomics Platform"/>
            <person name="Earl A."/>
            <person name="Ward D."/>
            <person name="Feldgarden M."/>
            <person name="Gevers D."/>
            <person name="Oliphant K."/>
            <person name="Allen-Vercoe E."/>
            <person name="Walker B."/>
            <person name="Young S."/>
            <person name="Zeng Q."/>
            <person name="Gargeya S."/>
            <person name="Fitzgerald M."/>
            <person name="Haas B."/>
            <person name="Abouelleil A."/>
            <person name="Allen A.W."/>
            <person name="Alvarado L."/>
            <person name="Arachchi H.M."/>
            <person name="Berlin A.M."/>
            <person name="Chapman S.B."/>
            <person name="Gainer-Dewar J."/>
            <person name="Goldberg J."/>
            <person name="Griggs A."/>
            <person name="Gujja S."/>
            <person name="Hansen M."/>
            <person name="Howarth C."/>
            <person name="Imamovic A."/>
            <person name="Ireland A."/>
            <person name="Larimer J."/>
            <person name="McCowan C."/>
            <person name="Murphy C."/>
            <person name="Pearson M."/>
            <person name="Poon T.W."/>
            <person name="Priest M."/>
            <person name="Roberts A."/>
            <person name="Saif S."/>
            <person name="Shea T."/>
            <person name="Sisk P."/>
            <person name="Sykes S."/>
            <person name="Wortman J."/>
            <person name="Nusbaum C."/>
            <person name="Birren B."/>
        </authorList>
    </citation>
    <scope>NUCLEOTIDE SEQUENCE [LARGE SCALE GENOMIC DNA]</scope>
    <source>
        <strain evidence="2 3">CC31F</strain>
    </source>
</reference>
<organism evidence="2 3">
    <name type="scientific">Bacteroides stercoris CC31F</name>
    <dbReference type="NCBI Taxonomy" id="1073351"/>
    <lineage>
        <taxon>Bacteria</taxon>
        <taxon>Pseudomonadati</taxon>
        <taxon>Bacteroidota</taxon>
        <taxon>Bacteroidia</taxon>
        <taxon>Bacteroidales</taxon>
        <taxon>Bacteroidaceae</taxon>
        <taxon>Bacteroides</taxon>
    </lineage>
</organism>
<proteinExistence type="predicted"/>
<accession>S3ZK79</accession>
<protein>
    <submittedName>
        <fullName evidence="2">Uncharacterized protein</fullName>
    </submittedName>
</protein>
<sequence>MQQKVIHCNLLYSLVLMSENAVIFMSYPVNQLFIFFLYCSNLAVISLTKL</sequence>
<dbReference type="EMBL" id="ATFP01000016">
    <property type="protein sequence ID" value="EPH21120.1"/>
    <property type="molecule type" value="Genomic_DNA"/>
</dbReference>
<gene>
    <name evidence="2" type="ORF">HMPREF1181_01018</name>
</gene>
<keyword evidence="1" id="KW-0472">Membrane</keyword>
<dbReference type="Proteomes" id="UP000014614">
    <property type="component" value="Unassembled WGS sequence"/>
</dbReference>
<feature type="transmembrane region" description="Helical" evidence="1">
    <location>
        <begin position="21"/>
        <end position="45"/>
    </location>
</feature>
<evidence type="ECO:0000256" key="1">
    <source>
        <dbReference type="SAM" id="Phobius"/>
    </source>
</evidence>
<keyword evidence="1" id="KW-0812">Transmembrane</keyword>
<dbReference type="AlphaFoldDB" id="S3ZK79"/>